<name>A0ABV8UNN6_9PROT</name>
<dbReference type="NCBIfam" id="NF008211">
    <property type="entry name" value="PRK10974.1"/>
    <property type="match status" value="1"/>
</dbReference>
<dbReference type="InterPro" id="IPR006061">
    <property type="entry name" value="SBP_1_CS"/>
</dbReference>
<gene>
    <name evidence="10" type="primary">ugpB</name>
    <name evidence="10" type="ORF">ACFOW6_15100</name>
</gene>
<keyword evidence="6 9" id="KW-0732">Signal</keyword>
<comment type="subunit">
    <text evidence="3">The complex is composed of two ATP-binding proteins (UgpC), two transmembrane proteins (UgpA and UgpE) and a solute-binding protein (UgpB).</text>
</comment>
<comment type="similarity">
    <text evidence="2">Belongs to the bacterial solute-binding protein 1 family.</text>
</comment>
<evidence type="ECO:0000256" key="4">
    <source>
        <dbReference type="ARBA" id="ARBA00017470"/>
    </source>
</evidence>
<dbReference type="Pfam" id="PF13416">
    <property type="entry name" value="SBP_bac_8"/>
    <property type="match status" value="1"/>
</dbReference>
<accession>A0ABV8UNN6</accession>
<feature type="signal peptide" evidence="9">
    <location>
        <begin position="1"/>
        <end position="25"/>
    </location>
</feature>
<protein>
    <recommendedName>
        <fullName evidence="4">sn-glycerol-3-phosphate-binding periplasmic protein UgpB</fullName>
    </recommendedName>
</protein>
<evidence type="ECO:0000256" key="9">
    <source>
        <dbReference type="SAM" id="SignalP"/>
    </source>
</evidence>
<dbReference type="EMBL" id="JBHSCW010000010">
    <property type="protein sequence ID" value="MFC4352877.1"/>
    <property type="molecule type" value="Genomic_DNA"/>
</dbReference>
<organism evidence="10 11">
    <name type="scientific">Fodinicurvata halophila</name>
    <dbReference type="NCBI Taxonomy" id="1419723"/>
    <lineage>
        <taxon>Bacteria</taxon>
        <taxon>Pseudomonadati</taxon>
        <taxon>Pseudomonadota</taxon>
        <taxon>Alphaproteobacteria</taxon>
        <taxon>Rhodospirillales</taxon>
        <taxon>Rhodovibrionaceae</taxon>
        <taxon>Fodinicurvata</taxon>
    </lineage>
</organism>
<evidence type="ECO:0000256" key="3">
    <source>
        <dbReference type="ARBA" id="ARBA00011557"/>
    </source>
</evidence>
<comment type="subcellular location">
    <subcellularLocation>
        <location evidence="1">Periplasm</location>
    </subcellularLocation>
</comment>
<dbReference type="PANTHER" id="PTHR43649:SF31">
    <property type="entry name" value="SN-GLYCEROL-3-PHOSPHATE-BINDING PERIPLASMIC PROTEIN UGPB"/>
    <property type="match status" value="1"/>
</dbReference>
<keyword evidence="7" id="KW-0574">Periplasm</keyword>
<keyword evidence="5" id="KW-0813">Transport</keyword>
<dbReference type="SUPFAM" id="SSF53850">
    <property type="entry name" value="Periplasmic binding protein-like II"/>
    <property type="match status" value="1"/>
</dbReference>
<evidence type="ECO:0000256" key="1">
    <source>
        <dbReference type="ARBA" id="ARBA00004418"/>
    </source>
</evidence>
<evidence type="ECO:0000256" key="5">
    <source>
        <dbReference type="ARBA" id="ARBA00022448"/>
    </source>
</evidence>
<dbReference type="InterPro" id="IPR050490">
    <property type="entry name" value="Bact_solute-bd_prot1"/>
</dbReference>
<dbReference type="InterPro" id="IPR006059">
    <property type="entry name" value="SBP"/>
</dbReference>
<evidence type="ECO:0000256" key="2">
    <source>
        <dbReference type="ARBA" id="ARBA00008520"/>
    </source>
</evidence>
<keyword evidence="11" id="KW-1185">Reference proteome</keyword>
<evidence type="ECO:0000313" key="10">
    <source>
        <dbReference type="EMBL" id="MFC4352877.1"/>
    </source>
</evidence>
<evidence type="ECO:0000256" key="6">
    <source>
        <dbReference type="ARBA" id="ARBA00022729"/>
    </source>
</evidence>
<proteinExistence type="inferred from homology"/>
<evidence type="ECO:0000313" key="11">
    <source>
        <dbReference type="Proteomes" id="UP001595799"/>
    </source>
</evidence>
<dbReference type="RefSeq" id="WP_382423255.1">
    <property type="nucleotide sequence ID" value="NZ_JBHSCW010000010.1"/>
</dbReference>
<evidence type="ECO:0000256" key="8">
    <source>
        <dbReference type="ARBA" id="ARBA00034473"/>
    </source>
</evidence>
<dbReference type="PANTHER" id="PTHR43649">
    <property type="entry name" value="ARABINOSE-BINDING PROTEIN-RELATED"/>
    <property type="match status" value="1"/>
</dbReference>
<comment type="function">
    <text evidence="8">Part of the ABC transporter complex UgpBAEC involved in sn-glycerol-3-phosphate (G3P) import. Binds G3P.</text>
</comment>
<dbReference type="PROSITE" id="PS01037">
    <property type="entry name" value="SBP_BACTERIAL_1"/>
    <property type="match status" value="1"/>
</dbReference>
<dbReference type="CDD" id="cd14748">
    <property type="entry name" value="PBP2_UgpB"/>
    <property type="match status" value="1"/>
</dbReference>
<evidence type="ECO:0000256" key="7">
    <source>
        <dbReference type="ARBA" id="ARBA00022764"/>
    </source>
</evidence>
<dbReference type="Gene3D" id="3.40.190.10">
    <property type="entry name" value="Periplasmic binding protein-like II"/>
    <property type="match status" value="2"/>
</dbReference>
<reference evidence="11" key="1">
    <citation type="journal article" date="2019" name="Int. J. Syst. Evol. Microbiol.">
        <title>The Global Catalogue of Microorganisms (GCM) 10K type strain sequencing project: providing services to taxonomists for standard genome sequencing and annotation.</title>
        <authorList>
            <consortium name="The Broad Institute Genomics Platform"/>
            <consortium name="The Broad Institute Genome Sequencing Center for Infectious Disease"/>
            <person name="Wu L."/>
            <person name="Ma J."/>
        </authorList>
    </citation>
    <scope>NUCLEOTIDE SEQUENCE [LARGE SCALE GENOMIC DNA]</scope>
    <source>
        <strain evidence="11">CECT 8472</strain>
    </source>
</reference>
<comment type="caution">
    <text evidence="10">The sequence shown here is derived from an EMBL/GenBank/DDBJ whole genome shotgun (WGS) entry which is preliminary data.</text>
</comment>
<feature type="chain" id="PRO_5045966857" description="sn-glycerol-3-phosphate-binding periplasmic protein UgpB" evidence="9">
    <location>
        <begin position="26"/>
        <end position="440"/>
    </location>
</feature>
<dbReference type="Proteomes" id="UP001595799">
    <property type="component" value="Unassembled WGS sequence"/>
</dbReference>
<sequence>MRSKKTTLATATAISALFLASPAMAQTEIQWWHAMGGSLGELLESITQDFNESQDDYVVNPVYKGEYNETMTGAIAAFRAGEQPHIVQIYEVGTATMMAAEGAIRPVYEVMEKSEVEFDPDAYLPAVTGYYTTTEGDMLSLPFNSSTPVMFYNKDAFEEAGLDPEQPPRTWPEVEEYSQALLDAGYECGFTTGWPSWVQLENFSALHNVPFASKENGFAGTDIEALFNSDLHKHHIGKLAEWQESGVFSYGGRYSDSQPKFIGGECPIYMDSSASRAGLVSNIEDFEFGVGMLPYWPDVEDAPQNSIIGGASLWVLEGHSEEEYEGVAAFFEHLSSPEVQAEWHQKSGYLPITEAAFELTEEQGYYDENPGADISVEQMNLNPPTEYSKGLRIGNFVQIRDIINEELQATFADDKTAAEALDEAVERSNSQMDKFHRQNN</sequence>